<protein>
    <recommendedName>
        <fullName evidence="1">Putative metallopeptidase domain-containing protein</fullName>
    </recommendedName>
</protein>
<evidence type="ECO:0000259" key="1">
    <source>
        <dbReference type="Pfam" id="PF13203"/>
    </source>
</evidence>
<feature type="domain" description="Putative metallopeptidase" evidence="1">
    <location>
        <begin position="1"/>
        <end position="195"/>
    </location>
</feature>
<dbReference type="Pfam" id="PF13203">
    <property type="entry name" value="DUF2201_N"/>
    <property type="match status" value="1"/>
</dbReference>
<dbReference type="AlphaFoldDB" id="X1TEU3"/>
<gene>
    <name evidence="2" type="ORF">S12H4_53617</name>
</gene>
<dbReference type="PANTHER" id="PTHR38730">
    <property type="entry name" value="SLL7028 PROTEIN"/>
    <property type="match status" value="1"/>
</dbReference>
<dbReference type="EMBL" id="BARW01034162">
    <property type="protein sequence ID" value="GAJ03799.1"/>
    <property type="molecule type" value="Genomic_DNA"/>
</dbReference>
<sequence>MHVAFRDLQRRGDRNMAAWNIIADGVNNEIQREFLQEGSLEGFGVTLYKLFNELRYHISANITRDDFESMSKEEIYRLLPDPPEQAMGSITVVMDIGGDAGDLKGTGGELEGETLQGGHPGFCNGDDEQDERWKEAITEAYTTQKTAGKVPAGLKRLIDRLLKAQVDWRTLLRQAFHNGHGRTIVSSYRRPSRKHDIFPG</sequence>
<dbReference type="InterPro" id="IPR025154">
    <property type="entry name" value="Put_metallopeptidase_dom"/>
</dbReference>
<comment type="caution">
    <text evidence="2">The sequence shown here is derived from an EMBL/GenBank/DDBJ whole genome shotgun (WGS) entry which is preliminary data.</text>
</comment>
<name>X1TEU3_9ZZZZ</name>
<evidence type="ECO:0000313" key="2">
    <source>
        <dbReference type="EMBL" id="GAJ03799.1"/>
    </source>
</evidence>
<organism evidence="2">
    <name type="scientific">marine sediment metagenome</name>
    <dbReference type="NCBI Taxonomy" id="412755"/>
    <lineage>
        <taxon>unclassified sequences</taxon>
        <taxon>metagenomes</taxon>
        <taxon>ecological metagenomes</taxon>
    </lineage>
</organism>
<feature type="non-terminal residue" evidence="2">
    <location>
        <position position="200"/>
    </location>
</feature>
<dbReference type="PANTHER" id="PTHR38730:SF1">
    <property type="entry name" value="SLL7028 PROTEIN"/>
    <property type="match status" value="1"/>
</dbReference>
<reference evidence="2" key="1">
    <citation type="journal article" date="2014" name="Front. Microbiol.">
        <title>High frequency of phylogenetically diverse reductive dehalogenase-homologous genes in deep subseafloor sedimentary metagenomes.</title>
        <authorList>
            <person name="Kawai M."/>
            <person name="Futagami T."/>
            <person name="Toyoda A."/>
            <person name="Takaki Y."/>
            <person name="Nishi S."/>
            <person name="Hori S."/>
            <person name="Arai W."/>
            <person name="Tsubouchi T."/>
            <person name="Morono Y."/>
            <person name="Uchiyama I."/>
            <person name="Ito T."/>
            <person name="Fujiyama A."/>
            <person name="Inagaki F."/>
            <person name="Takami H."/>
        </authorList>
    </citation>
    <scope>NUCLEOTIDE SEQUENCE</scope>
    <source>
        <strain evidence="2">Expedition CK06-06</strain>
    </source>
</reference>
<accession>X1TEU3</accession>
<proteinExistence type="predicted"/>